<accession>A8SAK0</accession>
<proteinExistence type="predicted"/>
<organism evidence="1 2">
    <name type="scientific">Faecalibacterium prausnitzii M21/2</name>
    <dbReference type="NCBI Taxonomy" id="411485"/>
    <lineage>
        <taxon>Bacteria</taxon>
        <taxon>Bacillati</taxon>
        <taxon>Bacillota</taxon>
        <taxon>Clostridia</taxon>
        <taxon>Eubacteriales</taxon>
        <taxon>Oscillospiraceae</taxon>
        <taxon>Faecalibacterium</taxon>
    </lineage>
</organism>
<comment type="caution">
    <text evidence="1">The sequence shown here is derived from an EMBL/GenBank/DDBJ whole genome shotgun (WGS) entry which is preliminary data.</text>
</comment>
<dbReference type="EMBL" id="ABED02000025">
    <property type="protein sequence ID" value="EDP21574.1"/>
    <property type="molecule type" value="Genomic_DNA"/>
</dbReference>
<name>A8SAK0_9FIRM</name>
<dbReference type="Proteomes" id="UP000005945">
    <property type="component" value="Unassembled WGS sequence"/>
</dbReference>
<reference evidence="1 2" key="1">
    <citation type="submission" date="2007-09" db="EMBL/GenBank/DDBJ databases">
        <title>Draft genome sequence of Faecalibacterium prausnitzii M21/2.</title>
        <authorList>
            <person name="Sudarsanam P."/>
            <person name="Ley R."/>
            <person name="Guruge J."/>
            <person name="Turnbaugh P.J."/>
            <person name="Mahowald M."/>
            <person name="Liep D."/>
            <person name="Gordon J."/>
        </authorList>
    </citation>
    <scope>NUCLEOTIDE SEQUENCE [LARGE SCALE GENOMIC DNA]</scope>
    <source>
        <strain evidence="1 2">M21/2</strain>
    </source>
</reference>
<evidence type="ECO:0000313" key="2">
    <source>
        <dbReference type="Proteomes" id="UP000005945"/>
    </source>
</evidence>
<dbReference type="AlphaFoldDB" id="A8SAK0"/>
<protein>
    <submittedName>
        <fullName evidence="1">Uncharacterized protein</fullName>
    </submittedName>
</protein>
<reference evidence="1 2" key="2">
    <citation type="submission" date="2007-09" db="EMBL/GenBank/DDBJ databases">
        <authorList>
            <person name="Fulton L."/>
            <person name="Clifton S."/>
            <person name="Fulton B."/>
            <person name="Xu J."/>
            <person name="Minx P."/>
            <person name="Pepin K.H."/>
            <person name="Johnson M."/>
            <person name="Thiruvilangam P."/>
            <person name="Bhonagiri V."/>
            <person name="Nash W.E."/>
            <person name="Mardis E.R."/>
            <person name="Wilson R.K."/>
        </authorList>
    </citation>
    <scope>NUCLEOTIDE SEQUENCE [LARGE SCALE GENOMIC DNA]</scope>
    <source>
        <strain evidence="1 2">M21/2</strain>
    </source>
</reference>
<dbReference type="HOGENOM" id="CLU_3007599_0_0_9"/>
<gene>
    <name evidence="1" type="ORF">FAEPRAM212_01395</name>
</gene>
<sequence length="56" mass="6123">MRFAHGFLIFCQKAQVKVLLLYGLHDFPPVSPTQAYKKGGVPLHEHPAPITGVIPG</sequence>
<evidence type="ECO:0000313" key="1">
    <source>
        <dbReference type="EMBL" id="EDP21574.1"/>
    </source>
</evidence>